<accession>A0ABR8WJ07</accession>
<evidence type="ECO:0000313" key="3">
    <source>
        <dbReference type="Proteomes" id="UP000626242"/>
    </source>
</evidence>
<sequence>MKPGDRISLIDDDIKGTVTAVKGETVTFRDAHGFMHEYPKNKLVIRNPSLYEGKPVIKKAEPTVKRSKKHQQTHKVLDLHFENLVSNPAEHSSFERLLIQKEKLEEAMAYCRRNQLKKLEIIHGLGDGVLQNMVFDYLRGQTGIDFEDHDFFYHQTGSVMVRFR</sequence>
<protein>
    <submittedName>
        <fullName evidence="2">Smr/MutS family protein</fullName>
    </submittedName>
</protein>
<dbReference type="InterPro" id="IPR036063">
    <property type="entry name" value="Smr_dom_sf"/>
</dbReference>
<feature type="domain" description="Smr" evidence="1">
    <location>
        <begin position="101"/>
        <end position="164"/>
    </location>
</feature>
<name>A0ABR8WJ07_9FLAO</name>
<keyword evidence="3" id="KW-1185">Reference proteome</keyword>
<dbReference type="RefSeq" id="WP_251832255.1">
    <property type="nucleotide sequence ID" value="NZ_JACSPS010000001.1"/>
</dbReference>
<dbReference type="PROSITE" id="PS50828">
    <property type="entry name" value="SMR"/>
    <property type="match status" value="1"/>
</dbReference>
<dbReference type="Pfam" id="PF01713">
    <property type="entry name" value="Smr"/>
    <property type="match status" value="1"/>
</dbReference>
<gene>
    <name evidence="2" type="ORF">H9628_00995</name>
</gene>
<proteinExistence type="predicted"/>
<comment type="caution">
    <text evidence="2">The sequence shown here is derived from an EMBL/GenBank/DDBJ whole genome shotgun (WGS) entry which is preliminary data.</text>
</comment>
<evidence type="ECO:0000313" key="2">
    <source>
        <dbReference type="EMBL" id="MBD8017044.1"/>
    </source>
</evidence>
<dbReference type="Proteomes" id="UP000626242">
    <property type="component" value="Unassembled WGS sequence"/>
</dbReference>
<organism evidence="2 3">
    <name type="scientific">Kaistella pullorum</name>
    <dbReference type="NCBI Taxonomy" id="2763074"/>
    <lineage>
        <taxon>Bacteria</taxon>
        <taxon>Pseudomonadati</taxon>
        <taxon>Bacteroidota</taxon>
        <taxon>Flavobacteriia</taxon>
        <taxon>Flavobacteriales</taxon>
        <taxon>Weeksellaceae</taxon>
        <taxon>Chryseobacterium group</taxon>
        <taxon>Kaistella</taxon>
    </lineage>
</organism>
<reference evidence="2 3" key="1">
    <citation type="submission" date="2020-08" db="EMBL/GenBank/DDBJ databases">
        <title>A Genomic Blueprint of the Chicken Gut Microbiome.</title>
        <authorList>
            <person name="Gilroy R."/>
            <person name="Ravi A."/>
            <person name="Getino M."/>
            <person name="Pursley I."/>
            <person name="Horton D.L."/>
            <person name="Alikhan N.-F."/>
            <person name="Baker D."/>
            <person name="Gharbi K."/>
            <person name="Hall N."/>
            <person name="Watson M."/>
            <person name="Adriaenssens E.M."/>
            <person name="Foster-Nyarko E."/>
            <person name="Jarju S."/>
            <person name="Secka A."/>
            <person name="Antonio M."/>
            <person name="Oren A."/>
            <person name="Chaudhuri R."/>
            <person name="La Ragione R.M."/>
            <person name="Hildebrand F."/>
            <person name="Pallen M.J."/>
        </authorList>
    </citation>
    <scope>NUCLEOTIDE SEQUENCE [LARGE SCALE GENOMIC DNA]</scope>
    <source>
        <strain evidence="2 3">Sa1CVA4</strain>
    </source>
</reference>
<evidence type="ECO:0000259" key="1">
    <source>
        <dbReference type="PROSITE" id="PS50828"/>
    </source>
</evidence>
<dbReference type="Gene3D" id="3.30.1370.110">
    <property type="match status" value="1"/>
</dbReference>
<dbReference type="InterPro" id="IPR002625">
    <property type="entry name" value="Smr_dom"/>
</dbReference>
<dbReference type="EMBL" id="JACSPS010000001">
    <property type="protein sequence ID" value="MBD8017044.1"/>
    <property type="molecule type" value="Genomic_DNA"/>
</dbReference>